<sequence>MATIKMAAVSSSTRLLMNLWTAFIGLPETLIAGAHTDAVIPQKTQRNTGLYVQKVVAGLLPGPNRRTQPL</sequence>
<evidence type="ECO:0000313" key="1">
    <source>
        <dbReference type="EMBL" id="GEB20430.1"/>
    </source>
</evidence>
<evidence type="ECO:0000313" key="2">
    <source>
        <dbReference type="Proteomes" id="UP000317715"/>
    </source>
</evidence>
<proteinExistence type="predicted"/>
<organism evidence="1 2">
    <name type="scientific">Paenarthrobacter aurescens</name>
    <name type="common">Arthrobacter aurescens</name>
    <dbReference type="NCBI Taxonomy" id="43663"/>
    <lineage>
        <taxon>Bacteria</taxon>
        <taxon>Bacillati</taxon>
        <taxon>Actinomycetota</taxon>
        <taxon>Actinomycetes</taxon>
        <taxon>Micrococcales</taxon>
        <taxon>Micrococcaceae</taxon>
        <taxon>Paenarthrobacter</taxon>
    </lineage>
</organism>
<accession>A0A4Y3NEY2</accession>
<gene>
    <name evidence="1" type="ORF">AAU01_31850</name>
</gene>
<comment type="caution">
    <text evidence="1">The sequence shown here is derived from an EMBL/GenBank/DDBJ whole genome shotgun (WGS) entry which is preliminary data.</text>
</comment>
<keyword evidence="2" id="KW-1185">Reference proteome</keyword>
<dbReference type="EMBL" id="BJMD01000021">
    <property type="protein sequence ID" value="GEB20430.1"/>
    <property type="molecule type" value="Genomic_DNA"/>
</dbReference>
<dbReference type="AlphaFoldDB" id="A0A4Y3NEY2"/>
<reference evidence="1 2" key="1">
    <citation type="submission" date="2019-06" db="EMBL/GenBank/DDBJ databases">
        <title>Whole genome shotgun sequence of Paenarthrobacter aurescens NBRC 12136.</title>
        <authorList>
            <person name="Hosoyama A."/>
            <person name="Uohara A."/>
            <person name="Ohji S."/>
            <person name="Ichikawa N."/>
        </authorList>
    </citation>
    <scope>NUCLEOTIDE SEQUENCE [LARGE SCALE GENOMIC DNA]</scope>
    <source>
        <strain evidence="1 2">NBRC 12136</strain>
    </source>
</reference>
<protein>
    <submittedName>
        <fullName evidence="1">Uncharacterized protein</fullName>
    </submittedName>
</protein>
<dbReference type="Proteomes" id="UP000317715">
    <property type="component" value="Unassembled WGS sequence"/>
</dbReference>
<name>A0A4Y3NEY2_PAEAU</name>